<dbReference type="OrthoDB" id="9790818at2"/>
<dbReference type="GO" id="GO:0004022">
    <property type="term" value="F:alcohol dehydrogenase (NAD+) activity"/>
    <property type="evidence" value="ECO:0007669"/>
    <property type="project" value="UniProtKB-EC"/>
</dbReference>
<evidence type="ECO:0000313" key="2">
    <source>
        <dbReference type="EMBL" id="OHT18182.1"/>
    </source>
</evidence>
<dbReference type="Gene3D" id="3.40.50.720">
    <property type="entry name" value="NAD(P)-binding Rossmann-like Domain"/>
    <property type="match status" value="1"/>
</dbReference>
<dbReference type="InterPro" id="IPR013154">
    <property type="entry name" value="ADH-like_N"/>
</dbReference>
<dbReference type="Proteomes" id="UP000179467">
    <property type="component" value="Unassembled WGS sequence"/>
</dbReference>
<evidence type="ECO:0000313" key="3">
    <source>
        <dbReference type="Proteomes" id="UP000179467"/>
    </source>
</evidence>
<protein>
    <submittedName>
        <fullName evidence="2">Alcohol dehydrogenase</fullName>
        <ecNumber evidence="2">1.1.1.1</ecNumber>
    </submittedName>
</protein>
<dbReference type="InterPro" id="IPR020843">
    <property type="entry name" value="ER"/>
</dbReference>
<dbReference type="SUPFAM" id="SSF50129">
    <property type="entry name" value="GroES-like"/>
    <property type="match status" value="1"/>
</dbReference>
<dbReference type="PANTHER" id="PTHR45033">
    <property type="match status" value="1"/>
</dbReference>
<gene>
    <name evidence="2" type="ORF">BHE75_00151</name>
</gene>
<dbReference type="InterPro" id="IPR052711">
    <property type="entry name" value="Zinc_ADH-like"/>
</dbReference>
<dbReference type="InterPro" id="IPR011032">
    <property type="entry name" value="GroES-like_sf"/>
</dbReference>
<sequence>MRTYVLEPGHQGLEALRQAEIATPVPGPGEILIQVRACSLNYRDQLLIQGRYFGGPIRTAAIPLSDGAGEVAAIGAGVTRFAVGDRVTGTFFLDWEDGPADARKVATSLGAPPATGMLAEYALLPERAVVPIAPSLSFEEAATLPCAGITAWNALMEGPRRLQPGDTVLLLGTGGVSLIALQLARAAGAAVIITSSSDAKLERARAMGATHGINYRATPDWGAAAAEAAGPNGISHIVEVGGPGTIAQSMQAIGYGGEIGIIGLLAAEGQSNPLALMTRGATMRGIFVGSRAMAERLNAAVEANGIRPVIDRVFAFDDAVDAYRYQSGSDLFGKVVISV</sequence>
<evidence type="ECO:0000259" key="1">
    <source>
        <dbReference type="SMART" id="SM00829"/>
    </source>
</evidence>
<dbReference type="SMART" id="SM00829">
    <property type="entry name" value="PKS_ER"/>
    <property type="match status" value="1"/>
</dbReference>
<dbReference type="AlphaFoldDB" id="A0A1S1H8N4"/>
<name>A0A1S1H8N4_9SPHN</name>
<keyword evidence="2" id="KW-0560">Oxidoreductase</keyword>
<dbReference type="CDD" id="cd08276">
    <property type="entry name" value="MDR7"/>
    <property type="match status" value="1"/>
</dbReference>
<dbReference type="SUPFAM" id="SSF51735">
    <property type="entry name" value="NAD(P)-binding Rossmann-fold domains"/>
    <property type="match status" value="1"/>
</dbReference>
<dbReference type="EMBL" id="MIPT01000001">
    <property type="protein sequence ID" value="OHT18182.1"/>
    <property type="molecule type" value="Genomic_DNA"/>
</dbReference>
<feature type="domain" description="Enoyl reductase (ER)" evidence="1">
    <location>
        <begin position="12"/>
        <end position="337"/>
    </location>
</feature>
<dbReference type="RefSeq" id="WP_070931711.1">
    <property type="nucleotide sequence ID" value="NZ_MIPT01000001.1"/>
</dbReference>
<dbReference type="Pfam" id="PF08240">
    <property type="entry name" value="ADH_N"/>
    <property type="match status" value="1"/>
</dbReference>
<dbReference type="EC" id="1.1.1.1" evidence="2"/>
<comment type="caution">
    <text evidence="2">The sequence shown here is derived from an EMBL/GenBank/DDBJ whole genome shotgun (WGS) entry which is preliminary data.</text>
</comment>
<reference evidence="2 3" key="1">
    <citation type="submission" date="2016-09" db="EMBL/GenBank/DDBJ databases">
        <title>Metabolic pathway, cell adaptation mechanisms and a novel monoxygenase revealed through proteogenomic-transcription analysis of a Sphingomonas haloaromaticamans strain degrading the fungicide ortho-phenylphenol.</title>
        <authorList>
            <person name="Perruchon C."/>
            <person name="Papadopoulou E.S."/>
            <person name="Rousidou C."/>
            <person name="Vasileiadis S."/>
            <person name="Tanou G."/>
            <person name="Amoutzias G."/>
            <person name="Molassiotis A."/>
            <person name="Karpouzas D.G."/>
        </authorList>
    </citation>
    <scope>NUCLEOTIDE SEQUENCE [LARGE SCALE GENOMIC DNA]</scope>
    <source>
        <strain evidence="2 3">P3</strain>
    </source>
</reference>
<proteinExistence type="predicted"/>
<dbReference type="InterPro" id="IPR036291">
    <property type="entry name" value="NAD(P)-bd_dom_sf"/>
</dbReference>
<organism evidence="2 3">
    <name type="scientific">Edaphosphingomonas haloaromaticamans</name>
    <dbReference type="NCBI Taxonomy" id="653954"/>
    <lineage>
        <taxon>Bacteria</taxon>
        <taxon>Pseudomonadati</taxon>
        <taxon>Pseudomonadota</taxon>
        <taxon>Alphaproteobacteria</taxon>
        <taxon>Sphingomonadales</taxon>
        <taxon>Rhizorhabdaceae</taxon>
        <taxon>Edaphosphingomonas</taxon>
    </lineage>
</organism>
<dbReference type="Pfam" id="PF00107">
    <property type="entry name" value="ADH_zinc_N"/>
    <property type="match status" value="1"/>
</dbReference>
<dbReference type="InterPro" id="IPR013149">
    <property type="entry name" value="ADH-like_C"/>
</dbReference>
<keyword evidence="3" id="KW-1185">Reference proteome</keyword>
<dbReference type="Gene3D" id="3.90.180.10">
    <property type="entry name" value="Medium-chain alcohol dehydrogenases, catalytic domain"/>
    <property type="match status" value="1"/>
</dbReference>
<dbReference type="PANTHER" id="PTHR45033:SF2">
    <property type="entry name" value="ZINC-TYPE ALCOHOL DEHYDROGENASE-LIKE PROTEIN C1773.06C"/>
    <property type="match status" value="1"/>
</dbReference>
<accession>A0A1S1H8N4</accession>